<sequence length="274" mass="30700">MKRRLFLGLSIAGLLGFHKAKARQLKPVLNVFLAVDLSDNNRKKDRQRDLEAMQAFFSNKGRIAEMDVRIQTFTHERFTIPTLLNAIKSLGNISQNQAPNSGIAVYFSGHGSNRDGSAYPHLDFSDNSLSMNKLSAIVGEQNPKLKFILADCCNNIIENPAAKLAYTANPIDEDLVKGLFWNFGTPNSKQNVLICAAEKGEFSYSLPSGSIFQQMFRRAFDNSTSNDNTKVSWESIKQKTVVEVRKFIERQSKITGFSYSQSPIFEIDSTANKE</sequence>
<gene>
    <name evidence="2" type="ORF">VB248_05395</name>
</gene>
<dbReference type="RefSeq" id="WP_323295721.1">
    <property type="nucleotide sequence ID" value="NZ_JAYFUM010000006.1"/>
</dbReference>
<dbReference type="EMBL" id="JAYFUM010000006">
    <property type="protein sequence ID" value="MEA5138552.1"/>
    <property type="molecule type" value="Genomic_DNA"/>
</dbReference>
<feature type="domain" description="Peptidase C14 caspase" evidence="1">
    <location>
        <begin position="46"/>
        <end position="267"/>
    </location>
</feature>
<dbReference type="InterPro" id="IPR011600">
    <property type="entry name" value="Pept_C14_caspase"/>
</dbReference>
<dbReference type="Gene3D" id="3.40.50.1460">
    <property type="match status" value="1"/>
</dbReference>
<name>A0ABU5Q7J4_9BACT</name>
<evidence type="ECO:0000313" key="3">
    <source>
        <dbReference type="Proteomes" id="UP001302949"/>
    </source>
</evidence>
<keyword evidence="3" id="KW-1185">Reference proteome</keyword>
<reference evidence="2 3" key="1">
    <citation type="submission" date="2023-12" db="EMBL/GenBank/DDBJ databases">
        <title>Novel species of the genus Arcicella isolated from rivers.</title>
        <authorList>
            <person name="Lu H."/>
        </authorList>
    </citation>
    <scope>NUCLEOTIDE SEQUENCE [LARGE SCALE GENOMIC DNA]</scope>
    <source>
        <strain evidence="2 3">KCTC 23307</strain>
    </source>
</reference>
<evidence type="ECO:0000259" key="1">
    <source>
        <dbReference type="Pfam" id="PF00656"/>
    </source>
</evidence>
<dbReference type="Proteomes" id="UP001302949">
    <property type="component" value="Unassembled WGS sequence"/>
</dbReference>
<protein>
    <submittedName>
        <fullName evidence="2">Caspase family protein</fullName>
    </submittedName>
</protein>
<organism evidence="2 3">
    <name type="scientific">Arcicella rigui</name>
    <dbReference type="NCBI Taxonomy" id="797020"/>
    <lineage>
        <taxon>Bacteria</taxon>
        <taxon>Pseudomonadati</taxon>
        <taxon>Bacteroidota</taxon>
        <taxon>Cytophagia</taxon>
        <taxon>Cytophagales</taxon>
        <taxon>Flectobacillaceae</taxon>
        <taxon>Arcicella</taxon>
    </lineage>
</organism>
<dbReference type="Pfam" id="PF00656">
    <property type="entry name" value="Peptidase_C14"/>
    <property type="match status" value="1"/>
</dbReference>
<proteinExistence type="predicted"/>
<evidence type="ECO:0000313" key="2">
    <source>
        <dbReference type="EMBL" id="MEA5138552.1"/>
    </source>
</evidence>
<accession>A0ABU5Q7J4</accession>
<comment type="caution">
    <text evidence="2">The sequence shown here is derived from an EMBL/GenBank/DDBJ whole genome shotgun (WGS) entry which is preliminary data.</text>
</comment>